<comment type="subunit">
    <text evidence="3">Homodimer.</text>
</comment>
<feature type="site" description="Participates in a stacking interaction with the thymidine ring of dTDP-4-oxo-6-deoxyglucose" evidence="2">
    <location>
        <position position="138"/>
    </location>
</feature>
<dbReference type="UniPathway" id="UPA00124"/>
<dbReference type="GO" id="GO:0008830">
    <property type="term" value="F:dTDP-4-dehydrorhamnose 3,5-epimerase activity"/>
    <property type="evidence" value="ECO:0007669"/>
    <property type="project" value="UniProtKB-UniRule"/>
</dbReference>
<dbReference type="Proteomes" id="UP000558113">
    <property type="component" value="Unassembled WGS sequence"/>
</dbReference>
<dbReference type="EMBL" id="JAAAMU010000028">
    <property type="protein sequence ID" value="NBC73178.1"/>
    <property type="molecule type" value="Genomic_DNA"/>
</dbReference>
<proteinExistence type="inferred from homology"/>
<evidence type="ECO:0000256" key="3">
    <source>
        <dbReference type="RuleBase" id="RU364069"/>
    </source>
</evidence>
<keyword evidence="3 4" id="KW-0413">Isomerase</keyword>
<dbReference type="PANTHER" id="PTHR21047">
    <property type="entry name" value="DTDP-6-DEOXY-D-GLUCOSE-3,5 EPIMERASE"/>
    <property type="match status" value="1"/>
</dbReference>
<sequence>MIVSDTGLPGVKVIEPACFQDERGFFMESYNRDQLLGHGIANLFIQDNHSLSVLPGTLRGLHYQLDPSAQTKLVRVVAGSIFDVAVDIRRGSPTFGRWEGFALSASNKKQLLVPRGFAHGFVTLEANTEVCYKVDAGYSQSDDRGIAWNDPEIGIAWPLDPTVLSAKDAKHPLLRDAENHFTYSR</sequence>
<name>A0A7X4YV93_9BACL</name>
<dbReference type="SUPFAM" id="SSF51182">
    <property type="entry name" value="RmlC-like cupins"/>
    <property type="match status" value="1"/>
</dbReference>
<accession>A0A7X4YV93</accession>
<dbReference type="InterPro" id="IPR000888">
    <property type="entry name" value="RmlC-like"/>
</dbReference>
<dbReference type="GO" id="GO:0019305">
    <property type="term" value="P:dTDP-rhamnose biosynthetic process"/>
    <property type="evidence" value="ECO:0007669"/>
    <property type="project" value="UniProtKB-UniRule"/>
</dbReference>
<comment type="function">
    <text evidence="3">Catalyzes the epimerization of the C3' and C5'positions of dTDP-6-deoxy-D-xylo-4-hexulose, forming dTDP-6-deoxy-L-lyxo-4-hexulose.</text>
</comment>
<dbReference type="Pfam" id="PF00908">
    <property type="entry name" value="dTDP_sugar_isom"/>
    <property type="match status" value="1"/>
</dbReference>
<comment type="pathway">
    <text evidence="3">Carbohydrate biosynthesis; dTDP-L-rhamnose biosynthesis.</text>
</comment>
<dbReference type="AlphaFoldDB" id="A0A7X4YV93"/>
<feature type="active site" description="Proton acceptor" evidence="1">
    <location>
        <position position="62"/>
    </location>
</feature>
<organism evidence="4 5">
    <name type="scientific">Paenibacillus sacheonensis</name>
    <dbReference type="NCBI Taxonomy" id="742054"/>
    <lineage>
        <taxon>Bacteria</taxon>
        <taxon>Bacillati</taxon>
        <taxon>Bacillota</taxon>
        <taxon>Bacilli</taxon>
        <taxon>Bacillales</taxon>
        <taxon>Paenibacillaceae</taxon>
        <taxon>Paenibacillus</taxon>
    </lineage>
</organism>
<protein>
    <recommendedName>
        <fullName evidence="3">dTDP-4-dehydrorhamnose 3,5-epimerase</fullName>
        <ecNumber evidence="3">5.1.3.13</ecNumber>
    </recommendedName>
    <alternativeName>
        <fullName evidence="3">Thymidine diphospho-4-keto-rhamnose 3,5-epimerase</fullName>
    </alternativeName>
</protein>
<evidence type="ECO:0000313" key="5">
    <source>
        <dbReference type="Proteomes" id="UP000558113"/>
    </source>
</evidence>
<dbReference type="RefSeq" id="WP_161704913.1">
    <property type="nucleotide sequence ID" value="NZ_JAAAMU010000028.1"/>
</dbReference>
<dbReference type="GO" id="GO:0005829">
    <property type="term" value="C:cytosol"/>
    <property type="evidence" value="ECO:0007669"/>
    <property type="project" value="TreeGrafter"/>
</dbReference>
<evidence type="ECO:0000256" key="2">
    <source>
        <dbReference type="PIRSR" id="PIRSR600888-3"/>
    </source>
</evidence>
<dbReference type="OrthoDB" id="9800680at2"/>
<comment type="similarity">
    <text evidence="3">Belongs to the dTDP-4-dehydrorhamnose 3,5-epimerase family.</text>
</comment>
<dbReference type="InterPro" id="IPR011051">
    <property type="entry name" value="RmlC_Cupin_sf"/>
</dbReference>
<comment type="caution">
    <text evidence="4">The sequence shown here is derived from an EMBL/GenBank/DDBJ whole genome shotgun (WGS) entry which is preliminary data.</text>
</comment>
<evidence type="ECO:0000256" key="1">
    <source>
        <dbReference type="PIRSR" id="PIRSR600888-1"/>
    </source>
</evidence>
<evidence type="ECO:0000313" key="4">
    <source>
        <dbReference type="EMBL" id="NBC73178.1"/>
    </source>
</evidence>
<dbReference type="EC" id="5.1.3.13" evidence="3"/>
<comment type="catalytic activity">
    <reaction evidence="3">
        <text>dTDP-4-dehydro-6-deoxy-alpha-D-glucose = dTDP-4-dehydro-beta-L-rhamnose</text>
        <dbReference type="Rhea" id="RHEA:16969"/>
        <dbReference type="ChEBI" id="CHEBI:57649"/>
        <dbReference type="ChEBI" id="CHEBI:62830"/>
        <dbReference type="EC" id="5.1.3.13"/>
    </reaction>
</comment>
<gene>
    <name evidence="4" type="primary">rfbC</name>
    <name evidence="4" type="ORF">GT003_29810</name>
</gene>
<dbReference type="InterPro" id="IPR014710">
    <property type="entry name" value="RmlC-like_jellyroll"/>
</dbReference>
<dbReference type="CDD" id="cd00438">
    <property type="entry name" value="cupin_RmlC"/>
    <property type="match status" value="1"/>
</dbReference>
<dbReference type="NCBIfam" id="TIGR01221">
    <property type="entry name" value="rmlC"/>
    <property type="match status" value="1"/>
</dbReference>
<keyword evidence="5" id="KW-1185">Reference proteome</keyword>
<feature type="active site" description="Proton donor" evidence="1">
    <location>
        <position position="132"/>
    </location>
</feature>
<dbReference type="GO" id="GO:0000271">
    <property type="term" value="P:polysaccharide biosynthetic process"/>
    <property type="evidence" value="ECO:0007669"/>
    <property type="project" value="TreeGrafter"/>
</dbReference>
<reference evidence="4 5" key="1">
    <citation type="submission" date="2020-01" db="EMBL/GenBank/DDBJ databases">
        <title>Paenibacillus soybeanensis sp. nov. isolated from the nodules of soybean (Glycine max(L.) Merr).</title>
        <authorList>
            <person name="Wang H."/>
        </authorList>
    </citation>
    <scope>NUCLEOTIDE SEQUENCE [LARGE SCALE GENOMIC DNA]</scope>
    <source>
        <strain evidence="4 5">DSM 23054</strain>
    </source>
</reference>
<dbReference type="Gene3D" id="2.60.120.10">
    <property type="entry name" value="Jelly Rolls"/>
    <property type="match status" value="1"/>
</dbReference>
<dbReference type="PANTHER" id="PTHR21047:SF2">
    <property type="entry name" value="THYMIDINE DIPHOSPHO-4-KETO-RHAMNOSE 3,5-EPIMERASE"/>
    <property type="match status" value="1"/>
</dbReference>